<dbReference type="EMBL" id="CP130318">
    <property type="protein sequence ID" value="WNQ12050.1"/>
    <property type="molecule type" value="Genomic_DNA"/>
</dbReference>
<evidence type="ECO:0000256" key="1">
    <source>
        <dbReference type="ARBA" id="ARBA00023015"/>
    </source>
</evidence>
<dbReference type="GO" id="GO:0003677">
    <property type="term" value="F:DNA binding"/>
    <property type="evidence" value="ECO:0007669"/>
    <property type="project" value="UniProtKB-KW"/>
</dbReference>
<dbReference type="KEGG" id="paun:MJA45_03025"/>
<name>A0AA96LHA6_9BACL</name>
<dbReference type="SMART" id="SM00895">
    <property type="entry name" value="FCD"/>
    <property type="match status" value="1"/>
</dbReference>
<proteinExistence type="predicted"/>
<dbReference type="Gene3D" id="1.10.10.10">
    <property type="entry name" value="Winged helix-like DNA-binding domain superfamily/Winged helix DNA-binding domain"/>
    <property type="match status" value="1"/>
</dbReference>
<organism evidence="5 6">
    <name type="scientific">Paenibacillus aurantius</name>
    <dbReference type="NCBI Taxonomy" id="2918900"/>
    <lineage>
        <taxon>Bacteria</taxon>
        <taxon>Bacillati</taxon>
        <taxon>Bacillota</taxon>
        <taxon>Bacilli</taxon>
        <taxon>Bacillales</taxon>
        <taxon>Paenibacillaceae</taxon>
        <taxon>Paenibacillus</taxon>
    </lineage>
</organism>
<dbReference type="SMART" id="SM00345">
    <property type="entry name" value="HTH_GNTR"/>
    <property type="match status" value="1"/>
</dbReference>
<dbReference type="InterPro" id="IPR036390">
    <property type="entry name" value="WH_DNA-bd_sf"/>
</dbReference>
<dbReference type="InterPro" id="IPR008920">
    <property type="entry name" value="TF_FadR/GntR_C"/>
</dbReference>
<reference evidence="5 6" key="1">
    <citation type="submission" date="2022-02" db="EMBL/GenBank/DDBJ databases">
        <title>Paenibacillus sp. MBLB1776 Whole Genome Shotgun Sequencing.</title>
        <authorList>
            <person name="Hwang C.Y."/>
            <person name="Cho E.-S."/>
            <person name="Seo M.-J."/>
        </authorList>
    </citation>
    <scope>NUCLEOTIDE SEQUENCE [LARGE SCALE GENOMIC DNA]</scope>
    <source>
        <strain evidence="5 6">MBLB1776</strain>
    </source>
</reference>
<dbReference type="PANTHER" id="PTHR43537:SF5">
    <property type="entry name" value="UXU OPERON TRANSCRIPTIONAL REGULATOR"/>
    <property type="match status" value="1"/>
</dbReference>
<protein>
    <submittedName>
        <fullName evidence="5">GntR family transcriptional regulator</fullName>
    </submittedName>
</protein>
<dbReference type="Gene3D" id="1.20.120.530">
    <property type="entry name" value="GntR ligand-binding domain-like"/>
    <property type="match status" value="1"/>
</dbReference>
<keyword evidence="1" id="KW-0805">Transcription regulation</keyword>
<evidence type="ECO:0000256" key="3">
    <source>
        <dbReference type="ARBA" id="ARBA00023163"/>
    </source>
</evidence>
<dbReference type="PROSITE" id="PS50949">
    <property type="entry name" value="HTH_GNTR"/>
    <property type="match status" value="1"/>
</dbReference>
<gene>
    <name evidence="5" type="ORF">MJA45_03025</name>
</gene>
<dbReference type="SUPFAM" id="SSF46785">
    <property type="entry name" value="Winged helix' DNA-binding domain"/>
    <property type="match status" value="1"/>
</dbReference>
<dbReference type="Pfam" id="PF07729">
    <property type="entry name" value="FCD"/>
    <property type="match status" value="1"/>
</dbReference>
<dbReference type="InterPro" id="IPR036388">
    <property type="entry name" value="WH-like_DNA-bd_sf"/>
</dbReference>
<sequence>MKPLDKTERYTLSQIVGQNLKQMILQNGMAPGEKLPAERDLSLSLGVSRAILREALRSLESFGIVEIKHGEGTFVAANFLNPLLEQLPFVMRMKDRSAMEMHELRYVLEAGALSLNLQPSPDTWAKLEAMAERLSDPALEPEKRAALDAEFHRTLIGSLGNRTLLYLAEPFLKLQEEALLSEEEVRRSSEEHRQYLDAIREGETDRAAAILRRHLQAGRP</sequence>
<dbReference type="CDD" id="cd07377">
    <property type="entry name" value="WHTH_GntR"/>
    <property type="match status" value="1"/>
</dbReference>
<dbReference type="InterPro" id="IPR000524">
    <property type="entry name" value="Tscrpt_reg_HTH_GntR"/>
</dbReference>
<evidence type="ECO:0000313" key="5">
    <source>
        <dbReference type="EMBL" id="WNQ12050.1"/>
    </source>
</evidence>
<dbReference type="Pfam" id="PF00392">
    <property type="entry name" value="GntR"/>
    <property type="match status" value="1"/>
</dbReference>
<dbReference type="GO" id="GO:0003700">
    <property type="term" value="F:DNA-binding transcription factor activity"/>
    <property type="evidence" value="ECO:0007669"/>
    <property type="project" value="InterPro"/>
</dbReference>
<dbReference type="PANTHER" id="PTHR43537">
    <property type="entry name" value="TRANSCRIPTIONAL REGULATOR, GNTR FAMILY"/>
    <property type="match status" value="1"/>
</dbReference>
<evidence type="ECO:0000259" key="4">
    <source>
        <dbReference type="PROSITE" id="PS50949"/>
    </source>
</evidence>
<accession>A0AA96LHA6</accession>
<evidence type="ECO:0000256" key="2">
    <source>
        <dbReference type="ARBA" id="ARBA00023125"/>
    </source>
</evidence>
<dbReference type="SUPFAM" id="SSF48008">
    <property type="entry name" value="GntR ligand-binding domain-like"/>
    <property type="match status" value="1"/>
</dbReference>
<dbReference type="PRINTS" id="PR00035">
    <property type="entry name" value="HTHGNTR"/>
</dbReference>
<dbReference type="InterPro" id="IPR011711">
    <property type="entry name" value="GntR_C"/>
</dbReference>
<dbReference type="AlphaFoldDB" id="A0AA96LHA6"/>
<dbReference type="Proteomes" id="UP001305702">
    <property type="component" value="Chromosome"/>
</dbReference>
<keyword evidence="3" id="KW-0804">Transcription</keyword>
<keyword evidence="6" id="KW-1185">Reference proteome</keyword>
<keyword evidence="2" id="KW-0238">DNA-binding</keyword>
<dbReference type="RefSeq" id="WP_315605827.1">
    <property type="nucleotide sequence ID" value="NZ_CP130318.1"/>
</dbReference>
<evidence type="ECO:0000313" key="6">
    <source>
        <dbReference type="Proteomes" id="UP001305702"/>
    </source>
</evidence>
<feature type="domain" description="HTH gntR-type" evidence="4">
    <location>
        <begin position="10"/>
        <end position="78"/>
    </location>
</feature>